<evidence type="ECO:0000313" key="5">
    <source>
        <dbReference type="Proteomes" id="UP000823661"/>
    </source>
</evidence>
<dbReference type="PANTHER" id="PTHR30069">
    <property type="entry name" value="TONB-DEPENDENT OUTER MEMBRANE RECEPTOR"/>
    <property type="match status" value="1"/>
</dbReference>
<dbReference type="InterPro" id="IPR023997">
    <property type="entry name" value="TonB-dep_OMP_SusC/RagA_CS"/>
</dbReference>
<accession>A0A9D9ERN0</accession>
<dbReference type="EMBL" id="JADIMI010000026">
    <property type="protein sequence ID" value="MBO8451855.1"/>
    <property type="molecule type" value="Genomic_DNA"/>
</dbReference>
<dbReference type="GO" id="GO:0009279">
    <property type="term" value="C:cell outer membrane"/>
    <property type="evidence" value="ECO:0007669"/>
    <property type="project" value="UniProtKB-SubCell"/>
</dbReference>
<reference evidence="4" key="1">
    <citation type="submission" date="2020-10" db="EMBL/GenBank/DDBJ databases">
        <authorList>
            <person name="Gilroy R."/>
        </authorList>
    </citation>
    <scope>NUCLEOTIDE SEQUENCE</scope>
    <source>
        <strain evidence="4">B1-20833</strain>
    </source>
</reference>
<evidence type="ECO:0000313" key="4">
    <source>
        <dbReference type="EMBL" id="MBO8451855.1"/>
    </source>
</evidence>
<dbReference type="AlphaFoldDB" id="A0A9D9ERN0"/>
<dbReference type="Pfam" id="PF13715">
    <property type="entry name" value="CarbopepD_reg_2"/>
    <property type="match status" value="1"/>
</dbReference>
<keyword evidence="2" id="KW-1134">Transmembrane beta strand</keyword>
<sequence length="509" mass="55471">MGKTSVWKGFLKRYSLLAIIVCALLVPTSLSAQTVTLRLSNVTVQEAITALAQQDNWSISFETEDVDLDRRISVVADGDPIEDVLKQVFIGQNVTFSVRGKRISVTKSPSGTPDADTVTRTLTGSVVDSEGEPLIGASIIVSGGTGVITDMDGRFEIPDLKFPAEIEVSFLGFTSVVMTLHGNESMPLEIVLDESRNILDDVVVVGYASMKKRDLVGSVEQVGDEVITGRANGNLARSLQGEVTGLNITFTDSKPSRDASFNIRGDTSIGSGGSALVLIDGVAGNINTVNPNDVESVSVLKDASSTAVYGARGAFGVILVTTKNPIKGRPVVTYDGSVTINRRTVIPDGITDPVKWIDWWKTAWNNYKSGSQPVPDHVDSTIPYTEEIYQMLLARQQDPSLPAVVPLEGHSMFGWAYLDSTNWDQLFYKDFNLSTEHNLSVSGGSDKADYYISGRFYDMDGIYKVGNESFKKYDLRAKGSLKIRPWLKISNNMSVSVIDQHEPKHPRDN</sequence>
<dbReference type="Pfam" id="PF07715">
    <property type="entry name" value="Plug"/>
    <property type="match status" value="1"/>
</dbReference>
<dbReference type="InterPro" id="IPR008969">
    <property type="entry name" value="CarboxyPept-like_regulatory"/>
</dbReference>
<reference evidence="4" key="2">
    <citation type="journal article" date="2021" name="PeerJ">
        <title>Extensive microbial diversity within the chicken gut microbiome revealed by metagenomics and culture.</title>
        <authorList>
            <person name="Gilroy R."/>
            <person name="Ravi A."/>
            <person name="Getino M."/>
            <person name="Pursley I."/>
            <person name="Horton D.L."/>
            <person name="Alikhan N.F."/>
            <person name="Baker D."/>
            <person name="Gharbi K."/>
            <person name="Hall N."/>
            <person name="Watson M."/>
            <person name="Adriaenssens E.M."/>
            <person name="Foster-Nyarko E."/>
            <person name="Jarju S."/>
            <person name="Secka A."/>
            <person name="Antonio M."/>
            <person name="Oren A."/>
            <person name="Chaudhuri R.R."/>
            <person name="La Ragione R."/>
            <person name="Hildebrand F."/>
            <person name="Pallen M.J."/>
        </authorList>
    </citation>
    <scope>NUCLEOTIDE SEQUENCE</scope>
    <source>
        <strain evidence="4">B1-20833</strain>
    </source>
</reference>
<keyword evidence="2" id="KW-0998">Cell outer membrane</keyword>
<dbReference type="GO" id="GO:0015344">
    <property type="term" value="F:siderophore uptake transmembrane transporter activity"/>
    <property type="evidence" value="ECO:0007669"/>
    <property type="project" value="TreeGrafter"/>
</dbReference>
<comment type="subcellular location">
    <subcellularLocation>
        <location evidence="2">Cell outer membrane</location>
        <topology evidence="2">Multi-pass membrane protein</topology>
    </subcellularLocation>
</comment>
<dbReference type="GO" id="GO:0044718">
    <property type="term" value="P:siderophore transmembrane transport"/>
    <property type="evidence" value="ECO:0007669"/>
    <property type="project" value="TreeGrafter"/>
</dbReference>
<keyword evidence="2" id="KW-0472">Membrane</keyword>
<comment type="caution">
    <text evidence="4">The sequence shown here is derived from an EMBL/GenBank/DDBJ whole genome shotgun (WGS) entry which is preliminary data.</text>
</comment>
<dbReference type="InterPro" id="IPR037066">
    <property type="entry name" value="Plug_dom_sf"/>
</dbReference>
<dbReference type="PANTHER" id="PTHR30069:SF29">
    <property type="entry name" value="HEMOGLOBIN AND HEMOGLOBIN-HAPTOGLOBIN-BINDING PROTEIN 1-RELATED"/>
    <property type="match status" value="1"/>
</dbReference>
<dbReference type="Gene3D" id="2.170.130.10">
    <property type="entry name" value="TonB-dependent receptor, plug domain"/>
    <property type="match status" value="1"/>
</dbReference>
<dbReference type="InterPro" id="IPR039426">
    <property type="entry name" value="TonB-dep_rcpt-like"/>
</dbReference>
<proteinExistence type="inferred from homology"/>
<keyword evidence="4" id="KW-0675">Receptor</keyword>
<feature type="domain" description="TonB-dependent receptor plug" evidence="3">
    <location>
        <begin position="211"/>
        <end position="317"/>
    </location>
</feature>
<evidence type="ECO:0000259" key="3">
    <source>
        <dbReference type="Pfam" id="PF07715"/>
    </source>
</evidence>
<keyword evidence="2" id="KW-0812">Transmembrane</keyword>
<dbReference type="SUPFAM" id="SSF49464">
    <property type="entry name" value="Carboxypeptidase regulatory domain-like"/>
    <property type="match status" value="1"/>
</dbReference>
<dbReference type="PROSITE" id="PS52016">
    <property type="entry name" value="TONB_DEPENDENT_REC_3"/>
    <property type="match status" value="1"/>
</dbReference>
<evidence type="ECO:0000256" key="2">
    <source>
        <dbReference type="PROSITE-ProRule" id="PRU01360"/>
    </source>
</evidence>
<comment type="similarity">
    <text evidence="2">Belongs to the TonB-dependent receptor family.</text>
</comment>
<dbReference type="Proteomes" id="UP000823661">
    <property type="component" value="Unassembled WGS sequence"/>
</dbReference>
<evidence type="ECO:0000256" key="1">
    <source>
        <dbReference type="ARBA" id="ARBA00022729"/>
    </source>
</evidence>
<gene>
    <name evidence="4" type="ORF">IAC06_03085</name>
</gene>
<dbReference type="InterPro" id="IPR012910">
    <property type="entry name" value="Plug_dom"/>
</dbReference>
<dbReference type="SUPFAM" id="SSF56935">
    <property type="entry name" value="Porins"/>
    <property type="match status" value="1"/>
</dbReference>
<protein>
    <submittedName>
        <fullName evidence="4">TonB-dependent receptor plug domain-containing protein</fullName>
    </submittedName>
</protein>
<dbReference type="NCBIfam" id="TIGR04057">
    <property type="entry name" value="SusC_RagA_signa"/>
    <property type="match status" value="1"/>
</dbReference>
<organism evidence="4 5">
    <name type="scientific">Candidatus Cryptobacteroides intestinavium</name>
    <dbReference type="NCBI Taxonomy" id="2840766"/>
    <lineage>
        <taxon>Bacteria</taxon>
        <taxon>Pseudomonadati</taxon>
        <taxon>Bacteroidota</taxon>
        <taxon>Bacteroidia</taxon>
        <taxon>Bacteroidales</taxon>
        <taxon>Candidatus Cryptobacteroides</taxon>
    </lineage>
</organism>
<feature type="non-terminal residue" evidence="4">
    <location>
        <position position="509"/>
    </location>
</feature>
<keyword evidence="2" id="KW-0813">Transport</keyword>
<keyword evidence="1" id="KW-0732">Signal</keyword>
<name>A0A9D9ERN0_9BACT</name>